<proteinExistence type="predicted"/>
<accession>A0A0A9FBC8</accession>
<protein>
    <submittedName>
        <fullName evidence="1">Uncharacterized protein</fullName>
    </submittedName>
</protein>
<reference evidence="1" key="1">
    <citation type="submission" date="2014-09" db="EMBL/GenBank/DDBJ databases">
        <authorList>
            <person name="Magalhaes I.L.F."/>
            <person name="Oliveira U."/>
            <person name="Santos F.R."/>
            <person name="Vidigal T.H.D.A."/>
            <person name="Brescovit A.D."/>
            <person name="Santos A.J."/>
        </authorList>
    </citation>
    <scope>NUCLEOTIDE SEQUENCE</scope>
    <source>
        <tissue evidence="1">Shoot tissue taken approximately 20 cm above the soil surface</tissue>
    </source>
</reference>
<sequence>MNFGEENDKIKTKKSCSPFVFYTTSFW</sequence>
<evidence type="ECO:0000313" key="1">
    <source>
        <dbReference type="EMBL" id="JAE08524.1"/>
    </source>
</evidence>
<dbReference type="EMBL" id="GBRH01189372">
    <property type="protein sequence ID" value="JAE08524.1"/>
    <property type="molecule type" value="Transcribed_RNA"/>
</dbReference>
<name>A0A0A9FBC8_ARUDO</name>
<dbReference type="AlphaFoldDB" id="A0A0A9FBC8"/>
<reference evidence="1" key="2">
    <citation type="journal article" date="2015" name="Data Brief">
        <title>Shoot transcriptome of the giant reed, Arundo donax.</title>
        <authorList>
            <person name="Barrero R.A."/>
            <person name="Guerrero F.D."/>
            <person name="Moolhuijzen P."/>
            <person name="Goolsby J.A."/>
            <person name="Tidwell J."/>
            <person name="Bellgard S.E."/>
            <person name="Bellgard M.I."/>
        </authorList>
    </citation>
    <scope>NUCLEOTIDE SEQUENCE</scope>
    <source>
        <tissue evidence="1">Shoot tissue taken approximately 20 cm above the soil surface</tissue>
    </source>
</reference>
<organism evidence="1">
    <name type="scientific">Arundo donax</name>
    <name type="common">Giant reed</name>
    <name type="synonym">Donax arundinaceus</name>
    <dbReference type="NCBI Taxonomy" id="35708"/>
    <lineage>
        <taxon>Eukaryota</taxon>
        <taxon>Viridiplantae</taxon>
        <taxon>Streptophyta</taxon>
        <taxon>Embryophyta</taxon>
        <taxon>Tracheophyta</taxon>
        <taxon>Spermatophyta</taxon>
        <taxon>Magnoliopsida</taxon>
        <taxon>Liliopsida</taxon>
        <taxon>Poales</taxon>
        <taxon>Poaceae</taxon>
        <taxon>PACMAD clade</taxon>
        <taxon>Arundinoideae</taxon>
        <taxon>Arundineae</taxon>
        <taxon>Arundo</taxon>
    </lineage>
</organism>